<keyword evidence="2" id="KW-1185">Reference proteome</keyword>
<dbReference type="Proteomes" id="UP001295684">
    <property type="component" value="Unassembled WGS sequence"/>
</dbReference>
<name>A0AAD1XJP6_EUPCR</name>
<protein>
    <submittedName>
        <fullName evidence="1">Uncharacterized protein</fullName>
    </submittedName>
</protein>
<gene>
    <name evidence="1" type="ORF">ECRASSUSDP1_LOCUS15345</name>
</gene>
<reference evidence="1" key="1">
    <citation type="submission" date="2023-07" db="EMBL/GenBank/DDBJ databases">
        <authorList>
            <consortium name="AG Swart"/>
            <person name="Singh M."/>
            <person name="Singh A."/>
            <person name="Seah K."/>
            <person name="Emmerich C."/>
        </authorList>
    </citation>
    <scope>NUCLEOTIDE SEQUENCE</scope>
    <source>
        <strain evidence="1">DP1</strain>
    </source>
</reference>
<evidence type="ECO:0000313" key="1">
    <source>
        <dbReference type="EMBL" id="CAI2373996.1"/>
    </source>
</evidence>
<accession>A0AAD1XJP6</accession>
<organism evidence="1 2">
    <name type="scientific">Euplotes crassus</name>
    <dbReference type="NCBI Taxonomy" id="5936"/>
    <lineage>
        <taxon>Eukaryota</taxon>
        <taxon>Sar</taxon>
        <taxon>Alveolata</taxon>
        <taxon>Ciliophora</taxon>
        <taxon>Intramacronucleata</taxon>
        <taxon>Spirotrichea</taxon>
        <taxon>Hypotrichia</taxon>
        <taxon>Euplotida</taxon>
        <taxon>Euplotidae</taxon>
        <taxon>Moneuplotes</taxon>
    </lineage>
</organism>
<sequence length="51" mass="5770">MAHCDSCKYHIYSLQPRVNETVKLVELVGTSLHTSSCNPDCWLIFNLSFAP</sequence>
<dbReference type="AlphaFoldDB" id="A0AAD1XJP6"/>
<evidence type="ECO:0000313" key="2">
    <source>
        <dbReference type="Proteomes" id="UP001295684"/>
    </source>
</evidence>
<comment type="caution">
    <text evidence="1">The sequence shown here is derived from an EMBL/GenBank/DDBJ whole genome shotgun (WGS) entry which is preliminary data.</text>
</comment>
<proteinExistence type="predicted"/>
<dbReference type="EMBL" id="CAMPGE010015369">
    <property type="protein sequence ID" value="CAI2373996.1"/>
    <property type="molecule type" value="Genomic_DNA"/>
</dbReference>